<name>A0A4Q0VF54_CLOTA</name>
<evidence type="ECO:0000313" key="3">
    <source>
        <dbReference type="Proteomes" id="UP000290921"/>
    </source>
</evidence>
<dbReference type="RefSeq" id="WP_129029912.1">
    <property type="nucleotide sequence ID" value="NZ_QMAP01000002.1"/>
</dbReference>
<dbReference type="AlphaFoldDB" id="A0A4Q0VF54"/>
<dbReference type="Proteomes" id="UP000290921">
    <property type="component" value="Unassembled WGS sequence"/>
</dbReference>
<dbReference type="Pfam" id="PF12889">
    <property type="entry name" value="DUF3829"/>
    <property type="match status" value="1"/>
</dbReference>
<feature type="signal peptide" evidence="1">
    <location>
        <begin position="1"/>
        <end position="26"/>
    </location>
</feature>
<comment type="caution">
    <text evidence="2">The sequence shown here is derived from an EMBL/GenBank/DDBJ whole genome shotgun (WGS) entry which is preliminary data.</text>
</comment>
<feature type="chain" id="PRO_5039487075" description="DUF3829 domain-containing protein" evidence="1">
    <location>
        <begin position="27"/>
        <end position="331"/>
    </location>
</feature>
<evidence type="ECO:0000313" key="2">
    <source>
        <dbReference type="EMBL" id="RXI50019.1"/>
    </source>
</evidence>
<protein>
    <recommendedName>
        <fullName evidence="4">DUF3829 domain-containing protein</fullName>
    </recommendedName>
</protein>
<gene>
    <name evidence="2" type="ORF">DP130_03320</name>
</gene>
<evidence type="ECO:0008006" key="4">
    <source>
        <dbReference type="Google" id="ProtNLM"/>
    </source>
</evidence>
<sequence length="331" mass="38097">MLKKFLSSVLICMAMCLLLTSCGSTGKSKAVNSKEDIEKYNNYIALSNYMTGLMDDALGIYFEKFGIGDEIVIKEGFNGFNGVPILETHKDQLDKVLEYASKKPSYGEIDDAMKALHPKMKELMNTLEEIENYYNAKSFVDDKFNKGKELHKKVCSQYKEYSDLAVKFFISFDNITEQKKKEDLDKLKENDMMIRYYAMSILNRAQDIEMSFYRAKITDDNILDYDANKYKEKYDLLTEDINKFIEYSKDNKRAKKEQIAILPTFSSDIKRAKVAATDIMEILKTKNTNINANTKGRITKAGKTAPLYEFSRIVSNMVDSYNNMINTKVVD</sequence>
<dbReference type="PROSITE" id="PS51257">
    <property type="entry name" value="PROKAR_LIPOPROTEIN"/>
    <property type="match status" value="1"/>
</dbReference>
<accession>A0A4Q0VF54</accession>
<evidence type="ECO:0000256" key="1">
    <source>
        <dbReference type="SAM" id="SignalP"/>
    </source>
</evidence>
<dbReference type="EMBL" id="QMAP01000002">
    <property type="protein sequence ID" value="RXI50019.1"/>
    <property type="molecule type" value="Genomic_DNA"/>
</dbReference>
<organism evidence="2 3">
    <name type="scientific">Clostridium tetani</name>
    <dbReference type="NCBI Taxonomy" id="1513"/>
    <lineage>
        <taxon>Bacteria</taxon>
        <taxon>Bacillati</taxon>
        <taxon>Bacillota</taxon>
        <taxon>Clostridia</taxon>
        <taxon>Eubacteriales</taxon>
        <taxon>Clostridiaceae</taxon>
        <taxon>Clostridium</taxon>
    </lineage>
</organism>
<dbReference type="InterPro" id="IPR024291">
    <property type="entry name" value="DUF3829"/>
</dbReference>
<keyword evidence="1" id="KW-0732">Signal</keyword>
<proteinExistence type="predicted"/>
<reference evidence="2 3" key="1">
    <citation type="submission" date="2018-06" db="EMBL/GenBank/DDBJ databases">
        <title>Genome conservation of Clostridium tetani.</title>
        <authorList>
            <person name="Bruggemann H."/>
            <person name="Popoff M.R."/>
        </authorList>
    </citation>
    <scope>NUCLEOTIDE SEQUENCE [LARGE SCALE GENOMIC DNA]</scope>
    <source>
        <strain evidence="2 3">2017.061</strain>
    </source>
</reference>